<dbReference type="PROSITE" id="PS50983">
    <property type="entry name" value="FE_B12_PBP"/>
    <property type="match status" value="1"/>
</dbReference>
<name>A0A1X7P0T4_9HYPH</name>
<sequence length="278" mass="28750">MLGLILNLAGAAVAAPPARVMSLNVCTDQLAMLLAAPGQLVSVSELASDPGLSFHSALAASYPHNRGLAEEVLVAKPDVVITGAYSLHNTTPLLRRLGYRIEEFQYSQTLDTIPGEIRRMGAILGATARAEEMATSFETELSGIEAGRCGTPPTAIAYDQNGIAMGAGSLVDSAMQAAGLRNIAAELGYSGMAPFPLELLVEKKPDIVVLPEPLADTPALADLIASHPAIRALGQGTLRIHLPRGSASCGGPFVIEAVKALVEARRRVVSCPAGGAAP</sequence>
<dbReference type="InterPro" id="IPR050902">
    <property type="entry name" value="ABC_Transporter_SBP"/>
</dbReference>
<dbReference type="RefSeq" id="WP_244561745.1">
    <property type="nucleotide sequence ID" value="NZ_FXBL01000004.1"/>
</dbReference>
<feature type="domain" description="Fe/B12 periplasmic-binding" evidence="1">
    <location>
        <begin position="19"/>
        <end position="269"/>
    </location>
</feature>
<evidence type="ECO:0000259" key="1">
    <source>
        <dbReference type="PROSITE" id="PS50983"/>
    </source>
</evidence>
<evidence type="ECO:0000313" key="3">
    <source>
        <dbReference type="Proteomes" id="UP000193083"/>
    </source>
</evidence>
<proteinExistence type="predicted"/>
<keyword evidence="3" id="KW-1185">Reference proteome</keyword>
<reference evidence="2 3" key="1">
    <citation type="submission" date="2017-04" db="EMBL/GenBank/DDBJ databases">
        <authorList>
            <person name="Afonso C.L."/>
            <person name="Miller P.J."/>
            <person name="Scott M.A."/>
            <person name="Spackman E."/>
            <person name="Goraichik I."/>
            <person name="Dimitrov K.M."/>
            <person name="Suarez D.L."/>
            <person name="Swayne D.E."/>
        </authorList>
    </citation>
    <scope>NUCLEOTIDE SEQUENCE [LARGE SCALE GENOMIC DNA]</scope>
    <source>
        <strain evidence="2 3">B5P</strain>
    </source>
</reference>
<organism evidence="2 3">
    <name type="scientific">Mesorhizobium australicum</name>
    <dbReference type="NCBI Taxonomy" id="536018"/>
    <lineage>
        <taxon>Bacteria</taxon>
        <taxon>Pseudomonadati</taxon>
        <taxon>Pseudomonadota</taxon>
        <taxon>Alphaproteobacteria</taxon>
        <taxon>Hyphomicrobiales</taxon>
        <taxon>Phyllobacteriaceae</taxon>
        <taxon>Mesorhizobium</taxon>
    </lineage>
</organism>
<dbReference type="Gene3D" id="3.40.50.1980">
    <property type="entry name" value="Nitrogenase molybdenum iron protein domain"/>
    <property type="match status" value="2"/>
</dbReference>
<protein>
    <submittedName>
        <fullName evidence="2">Iron complex transport system substrate-binding protein</fullName>
    </submittedName>
</protein>
<dbReference type="PANTHER" id="PTHR30535">
    <property type="entry name" value="VITAMIN B12-BINDING PROTEIN"/>
    <property type="match status" value="1"/>
</dbReference>
<dbReference type="AlphaFoldDB" id="A0A1X7P0T4"/>
<dbReference type="Pfam" id="PF01497">
    <property type="entry name" value="Peripla_BP_2"/>
    <property type="match status" value="1"/>
</dbReference>
<gene>
    <name evidence="2" type="ORF">SAMN02982922_2865</name>
</gene>
<dbReference type="Proteomes" id="UP000193083">
    <property type="component" value="Unassembled WGS sequence"/>
</dbReference>
<accession>A0A1X7P0T4</accession>
<evidence type="ECO:0000313" key="2">
    <source>
        <dbReference type="EMBL" id="SMH43308.1"/>
    </source>
</evidence>
<dbReference type="SUPFAM" id="SSF53807">
    <property type="entry name" value="Helical backbone' metal receptor"/>
    <property type="match status" value="1"/>
</dbReference>
<dbReference type="PANTHER" id="PTHR30535:SF34">
    <property type="entry name" value="MOLYBDATE-BINDING PROTEIN MOLA"/>
    <property type="match status" value="1"/>
</dbReference>
<dbReference type="EMBL" id="FXBL01000004">
    <property type="protein sequence ID" value="SMH43308.1"/>
    <property type="molecule type" value="Genomic_DNA"/>
</dbReference>
<dbReference type="InterPro" id="IPR002491">
    <property type="entry name" value="ABC_transptr_periplasmic_BD"/>
</dbReference>